<name>A0A1D2QMC8_9GAMM</name>
<evidence type="ECO:0000313" key="2">
    <source>
        <dbReference type="Proteomes" id="UP000242502"/>
    </source>
</evidence>
<proteinExistence type="predicted"/>
<evidence type="ECO:0000313" key="1">
    <source>
        <dbReference type="EMBL" id="ODS22715.1"/>
    </source>
</evidence>
<organism evidence="1 2">
    <name type="scientific">Candidatus Endobugula sertula</name>
    <name type="common">Bugula neritina bacterial symbiont</name>
    <dbReference type="NCBI Taxonomy" id="62101"/>
    <lineage>
        <taxon>Bacteria</taxon>
        <taxon>Pseudomonadati</taxon>
        <taxon>Pseudomonadota</taxon>
        <taxon>Gammaproteobacteria</taxon>
        <taxon>Cellvibrionales</taxon>
        <taxon>Cellvibrionaceae</taxon>
        <taxon>Candidatus Endobugula</taxon>
    </lineage>
</organism>
<gene>
    <name evidence="1" type="ORF">AB835_12695</name>
</gene>
<dbReference type="EMBL" id="MDLC01000056">
    <property type="protein sequence ID" value="ODS22715.1"/>
    <property type="molecule type" value="Genomic_DNA"/>
</dbReference>
<dbReference type="Pfam" id="PF09957">
    <property type="entry name" value="VapB_antitoxin"/>
    <property type="match status" value="1"/>
</dbReference>
<comment type="caution">
    <text evidence="1">The sequence shown here is derived from an EMBL/GenBank/DDBJ whole genome shotgun (WGS) entry which is preliminary data.</text>
</comment>
<sequence>MATNLSIDTKLLDEALVISGLSTKKDTVNQALTEFVQRRKQREIISLFGNLPQDDDYDYKKGRK</sequence>
<dbReference type="AlphaFoldDB" id="A0A1D2QMC8"/>
<dbReference type="InterPro" id="IPR019239">
    <property type="entry name" value="VapB_antitoxin"/>
</dbReference>
<dbReference type="Proteomes" id="UP000242502">
    <property type="component" value="Unassembled WGS sequence"/>
</dbReference>
<accession>A0A1D2QMC8</accession>
<dbReference type="STRING" id="62101.AB835_12695"/>
<protein>
    <submittedName>
        <fullName evidence="1">Antitoxin</fullName>
    </submittedName>
</protein>
<reference evidence="1 2" key="1">
    <citation type="journal article" date="2016" name="Appl. Environ. Microbiol.">
        <title>Lack of Overt Genome Reduction in the Bryostatin-Producing Bryozoan Symbiont "Candidatus Endobugula sertula".</title>
        <authorList>
            <person name="Miller I.J."/>
            <person name="Vanee N."/>
            <person name="Fong S.S."/>
            <person name="Lim-Fong G.E."/>
            <person name="Kwan J.C."/>
        </authorList>
    </citation>
    <scope>NUCLEOTIDE SEQUENCE [LARGE SCALE GENOMIC DNA]</scope>
    <source>
        <strain evidence="1">AB1-4</strain>
    </source>
</reference>